<keyword evidence="3" id="KW-1185">Reference proteome</keyword>
<gene>
    <name evidence="2" type="primary">LOC127375981</name>
</gene>
<name>A0A8C4GQP2_DICLA</name>
<proteinExistence type="predicted"/>
<dbReference type="Proteomes" id="UP000694389">
    <property type="component" value="Unassembled WGS sequence"/>
</dbReference>
<reference evidence="2" key="1">
    <citation type="submission" date="2025-08" db="UniProtKB">
        <authorList>
            <consortium name="Ensembl"/>
        </authorList>
    </citation>
    <scope>IDENTIFICATION</scope>
</reference>
<dbReference type="CDD" id="cd20220">
    <property type="entry name" value="PFM_natterin-3-like"/>
    <property type="match status" value="1"/>
</dbReference>
<dbReference type="AlphaFoldDB" id="A0A8C4GQP2"/>
<evidence type="ECO:0000313" key="2">
    <source>
        <dbReference type="Ensembl" id="ENSDLAP00005026353.1"/>
    </source>
</evidence>
<dbReference type="SUPFAM" id="SSF56973">
    <property type="entry name" value="Aerolisin/ETX pore-forming domain"/>
    <property type="match status" value="1"/>
</dbReference>
<evidence type="ECO:0000313" key="3">
    <source>
        <dbReference type="Proteomes" id="UP000694389"/>
    </source>
</evidence>
<protein>
    <recommendedName>
        <fullName evidence="4">Natterin-3</fullName>
    </recommendedName>
</protein>
<dbReference type="Pfam" id="PF11901">
    <property type="entry name" value="DM9"/>
    <property type="match status" value="1"/>
</dbReference>
<dbReference type="PANTHER" id="PTHR31649:SF1">
    <property type="entry name" value="FARNESOIC ACID O-METHYL TRANSFERASE DOMAIN-CONTAINING PROTEIN"/>
    <property type="match status" value="1"/>
</dbReference>
<feature type="chain" id="PRO_5034214841" description="Natterin-3" evidence="1">
    <location>
        <begin position="32"/>
        <end position="409"/>
    </location>
</feature>
<evidence type="ECO:0008006" key="4">
    <source>
        <dbReference type="Google" id="ProtNLM"/>
    </source>
</evidence>
<dbReference type="GeneTree" id="ENSGT00400000024875"/>
<dbReference type="Ensembl" id="ENSDLAT00005028150.2">
    <property type="protein sequence ID" value="ENSDLAP00005026353.1"/>
    <property type="gene ID" value="ENSDLAG00005011943.2"/>
</dbReference>
<reference evidence="2" key="2">
    <citation type="submission" date="2025-09" db="UniProtKB">
        <authorList>
            <consortium name="Ensembl"/>
        </authorList>
    </citation>
    <scope>IDENTIFICATION</scope>
</reference>
<sequence length="409" mass="46436">MLHYKLLVYVFPLQMKLSVFMLLALPALSLASPLDIKNNTEQTAMTNVSFMNSNGSDEMIASRLPLSDRPLLTVAKLRQMRQVKSSSFVSNDGSNLEWVTWNNSLPNDAVSIYNGYVNRIDYVCKYRCEAGFYTPSKGPYCHYSGTKKAYSGSPFEILVNKNNFEILQWKEDSYGSVPQNSVRTCPGENIYVGKNKYGLGKVSTQDKAFYLPWEGSEYWYNYYEVLTINENIISQKIYDVKYNIDESKILKYPPEIIRKTAISNYECRSVVKTDSLSKTYQVEQRWDFTSAIKVGVRTSFEVGIPFFSTNIEISSEVTLEYSKGEIVTEVITDTVSVEITAPPNRSCIVNMERYTYKIDIPFTARLSRTYGNGEIHTTSITGTYDSVQVAEVRAVVDRCAPVDNPQPCT</sequence>
<feature type="signal peptide" evidence="1">
    <location>
        <begin position="1"/>
        <end position="31"/>
    </location>
</feature>
<dbReference type="PANTHER" id="PTHR31649">
    <property type="entry name" value="AGAP009604-PA"/>
    <property type="match status" value="1"/>
</dbReference>
<evidence type="ECO:0000256" key="1">
    <source>
        <dbReference type="SAM" id="SignalP"/>
    </source>
</evidence>
<dbReference type="InterPro" id="IPR006616">
    <property type="entry name" value="DM9_repeat"/>
</dbReference>
<dbReference type="SMART" id="SM00696">
    <property type="entry name" value="DM9"/>
    <property type="match status" value="1"/>
</dbReference>
<dbReference type="Gene3D" id="2.170.15.10">
    <property type="entry name" value="Proaerolysin, chain A, domain 3"/>
    <property type="match status" value="1"/>
</dbReference>
<keyword evidence="1" id="KW-0732">Signal</keyword>
<organism evidence="2 3">
    <name type="scientific">Dicentrarchus labrax</name>
    <name type="common">European seabass</name>
    <name type="synonym">Morone labrax</name>
    <dbReference type="NCBI Taxonomy" id="13489"/>
    <lineage>
        <taxon>Eukaryota</taxon>
        <taxon>Metazoa</taxon>
        <taxon>Chordata</taxon>
        <taxon>Craniata</taxon>
        <taxon>Vertebrata</taxon>
        <taxon>Euteleostomi</taxon>
        <taxon>Actinopterygii</taxon>
        <taxon>Neopterygii</taxon>
        <taxon>Teleostei</taxon>
        <taxon>Neoteleostei</taxon>
        <taxon>Acanthomorphata</taxon>
        <taxon>Eupercaria</taxon>
        <taxon>Moronidae</taxon>
        <taxon>Dicentrarchus</taxon>
    </lineage>
</organism>
<accession>A0A8C4GQP2</accession>